<feature type="domain" description="Fe-containing alcohol dehydrogenase-like C-terminal" evidence="4">
    <location>
        <begin position="178"/>
        <end position="371"/>
    </location>
</feature>
<dbReference type="AlphaFoldDB" id="A0A0M1VS91"/>
<dbReference type="Pfam" id="PF00465">
    <property type="entry name" value="Fe-ADH"/>
    <property type="match status" value="1"/>
</dbReference>
<sequence>MKEFLIEPKICLFEKCKDFIEVFHPNEKDLIITTEFLYKSYFEKFNLSSNIIYQDKYGTGEPTDEMIEKIYKDIEALNFQRIIAIGGGTIIDIAKIFVLKNILPLSDLFEKKILSVKDKKLIIIPTTCGTGSEVTNISIVNLLSKNTKMGLATSELFAEHAVLITELVLNLPHYVFSTSTIDALVHAVESALSPKATDYSKLFSYEAIRKILISLKKIKEEGLENRAKYLHDILIASNMAGIAFSNAGCGAVHAMSYPLGSKFHVAHGESNYALFTGVLKYYNLKNPNGHILSLNQKITEILDCSLENVYDSLENLLNYFLQKKKLSEYGMTEKDIEDFSNIVIEKQQRLMANNYIFLEKDDVYKIYKTLY</sequence>
<reference evidence="5 6" key="1">
    <citation type="submission" date="2011-10" db="EMBL/GenBank/DDBJ databases">
        <title>The Genome Sequence of Fusobacterium sp. 4_1_13.</title>
        <authorList>
            <consortium name="The Broad Institute Genome Sequencing Platform"/>
            <person name="Earl A."/>
            <person name="Ward D."/>
            <person name="Feldgarden M."/>
            <person name="Gevers D."/>
            <person name="Strauss J."/>
            <person name="Ambrose C."/>
            <person name="Allen-Vercoe E."/>
            <person name="Young S.K."/>
            <person name="Zeng Q."/>
            <person name="Gargeya S."/>
            <person name="Fitzgerald M."/>
            <person name="Haas B."/>
            <person name="Abouelleil A."/>
            <person name="Alvarado L."/>
            <person name="Arachchi H.M."/>
            <person name="Berlin A."/>
            <person name="Brown A."/>
            <person name="Chapman S.B."/>
            <person name="Chen Z."/>
            <person name="Dunbar C."/>
            <person name="Freedman E."/>
            <person name="Gearin G."/>
            <person name="Goldberg J."/>
            <person name="Griggs A."/>
            <person name="Gujja S."/>
            <person name="Heiman D."/>
            <person name="Howarth C."/>
            <person name="Larson L."/>
            <person name="Lui A."/>
            <person name="MacDonald P.J."/>
            <person name="Montmayeur A."/>
            <person name="Murphy C."/>
            <person name="Neiman D."/>
            <person name="Pearson M."/>
            <person name="Priest M."/>
            <person name="Roberts A."/>
            <person name="Saif S."/>
            <person name="Shea T."/>
            <person name="Shenoy N."/>
            <person name="Sisk P."/>
            <person name="Stolte C."/>
            <person name="Sykes S."/>
            <person name="Wortman J."/>
            <person name="Nusbaum C."/>
            <person name="Birren B."/>
        </authorList>
    </citation>
    <scope>NUCLEOTIDE SEQUENCE [LARGE SCALE GENOMIC DNA]</scope>
    <source>
        <strain evidence="5 6">4_1_13</strain>
    </source>
</reference>
<dbReference type="SUPFAM" id="SSF56796">
    <property type="entry name" value="Dehydroquinate synthase-like"/>
    <property type="match status" value="1"/>
</dbReference>
<feature type="domain" description="Alcohol dehydrogenase iron-type/glycerol dehydrogenase GldA" evidence="3">
    <location>
        <begin position="16"/>
        <end position="163"/>
    </location>
</feature>
<dbReference type="InterPro" id="IPR056798">
    <property type="entry name" value="ADH_Fe_C"/>
</dbReference>
<dbReference type="InterPro" id="IPR039697">
    <property type="entry name" value="Alcohol_dehydrogenase_Fe"/>
</dbReference>
<evidence type="ECO:0000259" key="3">
    <source>
        <dbReference type="Pfam" id="PF00465"/>
    </source>
</evidence>
<dbReference type="HOGENOM" id="CLU_007207_0_0_0"/>
<evidence type="ECO:0000256" key="1">
    <source>
        <dbReference type="ARBA" id="ARBA00007358"/>
    </source>
</evidence>
<dbReference type="RefSeq" id="WP_005889743.1">
    <property type="nucleotide sequence ID" value="NZ_KQ235735.1"/>
</dbReference>
<proteinExistence type="inferred from homology"/>
<dbReference type="GO" id="GO:0004022">
    <property type="term" value="F:alcohol dehydrogenase (NAD+) activity"/>
    <property type="evidence" value="ECO:0007669"/>
    <property type="project" value="TreeGrafter"/>
</dbReference>
<dbReference type="EMBL" id="ACDE02000013">
    <property type="protein sequence ID" value="EEO39497.1"/>
    <property type="molecule type" value="Genomic_DNA"/>
</dbReference>
<comment type="similarity">
    <text evidence="1">Belongs to the iron-containing alcohol dehydrogenase family.</text>
</comment>
<dbReference type="Proteomes" id="UP000004925">
    <property type="component" value="Unassembled WGS sequence"/>
</dbReference>
<keyword evidence="2" id="KW-0560">Oxidoreductase</keyword>
<comment type="caution">
    <text evidence="5">The sequence shown here is derived from an EMBL/GenBank/DDBJ whole genome shotgun (WGS) entry which is preliminary data.</text>
</comment>
<gene>
    <name evidence="5" type="ORF">FSCG_00210</name>
</gene>
<evidence type="ECO:0000313" key="5">
    <source>
        <dbReference type="EMBL" id="EEO39497.1"/>
    </source>
</evidence>
<dbReference type="Gene3D" id="1.20.1090.10">
    <property type="entry name" value="Dehydroquinate synthase-like - alpha domain"/>
    <property type="match status" value="1"/>
</dbReference>
<dbReference type="PANTHER" id="PTHR11496">
    <property type="entry name" value="ALCOHOL DEHYDROGENASE"/>
    <property type="match status" value="1"/>
</dbReference>
<dbReference type="PANTHER" id="PTHR11496:SF102">
    <property type="entry name" value="ALCOHOL DEHYDROGENASE 4"/>
    <property type="match status" value="1"/>
</dbReference>
<dbReference type="eggNOG" id="COG1454">
    <property type="taxonomic scope" value="Bacteria"/>
</dbReference>
<dbReference type="CDD" id="cd14860">
    <property type="entry name" value="4HBD_NAD"/>
    <property type="match status" value="1"/>
</dbReference>
<evidence type="ECO:0000256" key="2">
    <source>
        <dbReference type="ARBA" id="ARBA00023002"/>
    </source>
</evidence>
<dbReference type="Pfam" id="PF25137">
    <property type="entry name" value="ADH_Fe_C"/>
    <property type="match status" value="1"/>
</dbReference>
<accession>A0A0M1VS91</accession>
<evidence type="ECO:0000313" key="6">
    <source>
        <dbReference type="Proteomes" id="UP000004925"/>
    </source>
</evidence>
<dbReference type="Gene3D" id="3.40.50.1970">
    <property type="match status" value="1"/>
</dbReference>
<dbReference type="InterPro" id="IPR001670">
    <property type="entry name" value="ADH_Fe/GldA"/>
</dbReference>
<name>A0A0M1VS91_FUSVC</name>
<protein>
    <submittedName>
        <fullName evidence="5">Uncharacterized protein</fullName>
    </submittedName>
</protein>
<dbReference type="GO" id="GO:0046872">
    <property type="term" value="F:metal ion binding"/>
    <property type="evidence" value="ECO:0007669"/>
    <property type="project" value="InterPro"/>
</dbReference>
<organism evidence="5 6">
    <name type="scientific">Fusobacterium vincentii 4_1_13</name>
    <dbReference type="NCBI Taxonomy" id="469606"/>
    <lineage>
        <taxon>Bacteria</taxon>
        <taxon>Fusobacteriati</taxon>
        <taxon>Fusobacteriota</taxon>
        <taxon>Fusobacteriia</taxon>
        <taxon>Fusobacteriales</taxon>
        <taxon>Fusobacteriaceae</taxon>
        <taxon>Fusobacterium</taxon>
    </lineage>
</organism>
<evidence type="ECO:0000259" key="4">
    <source>
        <dbReference type="Pfam" id="PF25137"/>
    </source>
</evidence>